<dbReference type="EMBL" id="AHMU02000053">
    <property type="protein sequence ID" value="EMN21366.1"/>
    <property type="molecule type" value="Genomic_DNA"/>
</dbReference>
<organism evidence="3 4">
    <name type="scientific">Leptospira santarosai serovar Arenal str. MAVJ 401</name>
    <dbReference type="NCBI Taxonomy" id="1049976"/>
    <lineage>
        <taxon>Bacteria</taxon>
        <taxon>Pseudomonadati</taxon>
        <taxon>Spirochaetota</taxon>
        <taxon>Spirochaetia</taxon>
        <taxon>Leptospirales</taxon>
        <taxon>Leptospiraceae</taxon>
        <taxon>Leptospira</taxon>
    </lineage>
</organism>
<dbReference type="AlphaFoldDB" id="M6JI44"/>
<protein>
    <submittedName>
        <fullName evidence="3">Putative aminopeptidase</fullName>
    </submittedName>
</protein>
<evidence type="ECO:0000256" key="2">
    <source>
        <dbReference type="SAM" id="Phobius"/>
    </source>
</evidence>
<keyword evidence="2" id="KW-0812">Transmembrane</keyword>
<gene>
    <name evidence="3" type="ORF">LEP1GSC063_0407</name>
</gene>
<feature type="compositionally biased region" description="Polar residues" evidence="1">
    <location>
        <begin position="37"/>
        <end position="56"/>
    </location>
</feature>
<evidence type="ECO:0000256" key="1">
    <source>
        <dbReference type="SAM" id="MobiDB-lite"/>
    </source>
</evidence>
<evidence type="ECO:0000313" key="4">
    <source>
        <dbReference type="Proteomes" id="UP000012106"/>
    </source>
</evidence>
<keyword evidence="3" id="KW-0031">Aminopeptidase</keyword>
<dbReference type="InterPro" id="IPR014553">
    <property type="entry name" value="Aminopept"/>
</dbReference>
<feature type="region of interest" description="Disordered" evidence="1">
    <location>
        <begin position="37"/>
        <end position="61"/>
    </location>
</feature>
<keyword evidence="2" id="KW-1133">Transmembrane helix</keyword>
<evidence type="ECO:0000313" key="3">
    <source>
        <dbReference type="EMBL" id="EMN21366.1"/>
    </source>
</evidence>
<comment type="caution">
    <text evidence="3">The sequence shown here is derived from an EMBL/GenBank/DDBJ whole genome shotgun (WGS) entry which is preliminary data.</text>
</comment>
<sequence length="413" mass="47788">MPGSIGLLSEKREDNEQSFGKIRTDVKTTIRIPLKTTTLGSERTNSMSKPKFNSTRSKNKPKSKTEVGRILLLIILCFTFENCVGYLWHLGTGQLDILLKRRSIRSILQDTNTKEELKTKLQQVETFREYGIKELALNPSSGFKSFVELDRKEIGWHVAACYPLRLESYTWWFPIVGTVPYKGFFDLGKATEEEKELKEKGFDTRIRITSGYSTLGWFEDPIFSSQLNDTKPYEVASLVFHEMAHATVYFPGDSLFNESYASFVEEEGAFRYLESIEGKESPIKKEILLHKEESKKLKKLLVETAGKLRTLYETSSSDSEKLESKKKIISEFKAQLLSVKEEFKTIPVEKLASKDWNNEDFVGYLRYHSGSDFFRKEFEKADRNFAKFHENMRSLINLSNEERKKLLQSTHTE</sequence>
<proteinExistence type="predicted"/>
<dbReference type="GO" id="GO:0004177">
    <property type="term" value="F:aminopeptidase activity"/>
    <property type="evidence" value="ECO:0007669"/>
    <property type="project" value="UniProtKB-KW"/>
</dbReference>
<feature type="region of interest" description="Disordered" evidence="1">
    <location>
        <begin position="1"/>
        <end position="22"/>
    </location>
</feature>
<dbReference type="Proteomes" id="UP000012106">
    <property type="component" value="Unassembled WGS sequence"/>
</dbReference>
<feature type="transmembrane region" description="Helical" evidence="2">
    <location>
        <begin position="70"/>
        <end position="88"/>
    </location>
</feature>
<keyword evidence="3" id="KW-0378">Hydrolase</keyword>
<keyword evidence="3" id="KW-0645">Protease</keyword>
<dbReference type="PIRSF" id="PIRSF029285">
    <property type="entry name" value="Aminopept"/>
    <property type="match status" value="1"/>
</dbReference>
<accession>M6JI44</accession>
<dbReference type="Pfam" id="PF10023">
    <property type="entry name" value="Aminopep"/>
    <property type="match status" value="1"/>
</dbReference>
<reference evidence="3 4" key="1">
    <citation type="submission" date="2013-01" db="EMBL/GenBank/DDBJ databases">
        <authorList>
            <person name="Harkins D.M."/>
            <person name="Durkin A.S."/>
            <person name="Brinkac L.M."/>
            <person name="Haft D.H."/>
            <person name="Selengut J.D."/>
            <person name="Sanka R."/>
            <person name="DePew J."/>
            <person name="Purushe J."/>
            <person name="Hartskeerl R.A."/>
            <person name="Ahmed A."/>
            <person name="van der Linden H."/>
            <person name="Goris M.G.A."/>
            <person name="Vinetz J.M."/>
            <person name="Sutton G.G."/>
            <person name="Nierman W.C."/>
            <person name="Fouts D.E."/>
        </authorList>
    </citation>
    <scope>NUCLEOTIDE SEQUENCE [LARGE SCALE GENOMIC DNA]</scope>
    <source>
        <strain evidence="3 4">MAVJ 401</strain>
    </source>
</reference>
<keyword evidence="2" id="KW-0472">Membrane</keyword>
<name>M6JI44_9LEPT</name>